<feature type="compositionally biased region" description="Low complexity" evidence="2">
    <location>
        <begin position="522"/>
        <end position="544"/>
    </location>
</feature>
<dbReference type="RefSeq" id="WP_185135829.1">
    <property type="nucleotide sequence ID" value="NZ_JACJVR010000040.1"/>
</dbReference>
<dbReference type="Pfam" id="PF13514">
    <property type="entry name" value="AAA_27"/>
    <property type="match status" value="1"/>
</dbReference>
<feature type="coiled-coil region" evidence="1">
    <location>
        <begin position="307"/>
        <end position="371"/>
    </location>
</feature>
<keyword evidence="3" id="KW-0812">Transmembrane</keyword>
<gene>
    <name evidence="5" type="ORF">H7B90_10540</name>
</gene>
<comment type="caution">
    <text evidence="5">The sequence shown here is derived from an EMBL/GenBank/DDBJ whole genome shotgun (WGS) entry which is preliminary data.</text>
</comment>
<dbReference type="AlphaFoldDB" id="A0A841U1M6"/>
<accession>A0A841U1M6</accession>
<keyword evidence="3" id="KW-0472">Membrane</keyword>
<evidence type="ECO:0000256" key="1">
    <source>
        <dbReference type="SAM" id="Coils"/>
    </source>
</evidence>
<sequence length="815" mass="89678">MRSRRAEAEGAKDVYIREAHIDGFGALNGRTCSFDAPVTVVYGPNEAGKSTLLRFIRSLLYGFANRGQPAERAEPVYGGRHGGRLVLLEEGRELVLERYADIPVRRGGAVAILRDESGTELPVTQAELERRLLGGVSERLFRQLFAVTLDELQELRSIAGEEVGNYLYHAGMAGGAALTAASKTLEAEMDKLFKPKGALPGLNRVMADIRELETAIRRSRAGEGPYNEAVLEMEALEKERLEIERRLPERRREAAAVRGAIEARETWLRLREIRIEEAELEARLPGSPSAPTEEEAALRWELLVRERGQAAERLREAKEEADAVRRQREALEWDERLLERLPVLEALEAKREAASARREELAELASDLKLQDELLTAQLARLSPDWGEDELKAFAALSEKEATRALQAGLAGRERELERLEAELRRLARQKASLQEESLGTEAERIRGAGREGTTPGAPASLPFGEFAPRERDELLQAWHRLEDELRQWERARLAAAFAEAEAADAAEPPDAGDSAYDAVGSSQSWSRSRSRNGPSGRARSPGGIASAGDRRQESRQARKAAALLAALAAVAALAPIAAGLKGAALAGFESLAAFLLAGAAYFWRRARNGGAGDGSTTVTLPDRDPGGEQKLARARQARADLAAAERNVAAALKRLLRRPDEAAAALLRGDEAEPGSRALSDEGGGPGSGDRTLPDAYREAAEAARQTLREAVHDELARLDGAERERSLRLERERRLAEGEREREHLERERRAAAEELDRLRRQWQAWLAERKLPPGLPPELLPELFQLAEQALQTQRQRARLAERAASLRAGLA</sequence>
<dbReference type="PANTHER" id="PTHR41259:SF1">
    <property type="entry name" value="DOUBLE-STRAND BREAK REPAIR RAD50 ATPASE, PUTATIVE-RELATED"/>
    <property type="match status" value="1"/>
</dbReference>
<keyword evidence="3" id="KW-1133">Transmembrane helix</keyword>
<feature type="non-terminal residue" evidence="5">
    <location>
        <position position="815"/>
    </location>
</feature>
<evidence type="ECO:0000313" key="6">
    <source>
        <dbReference type="Proteomes" id="UP000553776"/>
    </source>
</evidence>
<dbReference type="Gene3D" id="3.40.50.300">
    <property type="entry name" value="P-loop containing nucleotide triphosphate hydrolases"/>
    <property type="match status" value="1"/>
</dbReference>
<organism evidence="5 6">
    <name type="scientific">Cohnella xylanilytica</name>
    <dbReference type="NCBI Taxonomy" id="557555"/>
    <lineage>
        <taxon>Bacteria</taxon>
        <taxon>Bacillati</taxon>
        <taxon>Bacillota</taxon>
        <taxon>Bacilli</taxon>
        <taxon>Bacillales</taxon>
        <taxon>Paenibacillaceae</taxon>
        <taxon>Cohnella</taxon>
    </lineage>
</organism>
<dbReference type="InterPro" id="IPR038734">
    <property type="entry name" value="YhaN_AAA"/>
</dbReference>
<evidence type="ECO:0000256" key="3">
    <source>
        <dbReference type="SAM" id="Phobius"/>
    </source>
</evidence>
<keyword evidence="6" id="KW-1185">Reference proteome</keyword>
<feature type="region of interest" description="Disordered" evidence="2">
    <location>
        <begin position="504"/>
        <end position="553"/>
    </location>
</feature>
<feature type="transmembrane region" description="Helical" evidence="3">
    <location>
        <begin position="561"/>
        <end position="579"/>
    </location>
</feature>
<feature type="domain" description="YhaN AAA" evidence="4">
    <location>
        <begin position="18"/>
        <end position="219"/>
    </location>
</feature>
<dbReference type="InterPro" id="IPR027417">
    <property type="entry name" value="P-loop_NTPase"/>
</dbReference>
<protein>
    <submittedName>
        <fullName evidence="5">AAA family ATPase</fullName>
    </submittedName>
</protein>
<evidence type="ECO:0000259" key="4">
    <source>
        <dbReference type="Pfam" id="PF13514"/>
    </source>
</evidence>
<dbReference type="SUPFAM" id="SSF52540">
    <property type="entry name" value="P-loop containing nucleoside triphosphate hydrolases"/>
    <property type="match status" value="1"/>
</dbReference>
<feature type="region of interest" description="Disordered" evidence="2">
    <location>
        <begin position="431"/>
        <end position="466"/>
    </location>
</feature>
<feature type="coiled-coil region" evidence="1">
    <location>
        <begin position="706"/>
        <end position="807"/>
    </location>
</feature>
<reference evidence="5 6" key="1">
    <citation type="submission" date="2020-08" db="EMBL/GenBank/DDBJ databases">
        <title>Cohnella phylogeny.</title>
        <authorList>
            <person name="Dunlap C."/>
        </authorList>
    </citation>
    <scope>NUCLEOTIDE SEQUENCE [LARGE SCALE GENOMIC DNA]</scope>
    <source>
        <strain evidence="5 6">DSM 25239</strain>
    </source>
</reference>
<feature type="transmembrane region" description="Helical" evidence="3">
    <location>
        <begin position="585"/>
        <end position="604"/>
    </location>
</feature>
<evidence type="ECO:0000256" key="2">
    <source>
        <dbReference type="SAM" id="MobiDB-lite"/>
    </source>
</evidence>
<feature type="coiled-coil region" evidence="1">
    <location>
        <begin position="226"/>
        <end position="253"/>
    </location>
</feature>
<name>A0A841U1M6_9BACL</name>
<dbReference type="EMBL" id="JACJVR010000040">
    <property type="protein sequence ID" value="MBB6691834.1"/>
    <property type="molecule type" value="Genomic_DNA"/>
</dbReference>
<keyword evidence="1" id="KW-0175">Coiled coil</keyword>
<evidence type="ECO:0000313" key="5">
    <source>
        <dbReference type="EMBL" id="MBB6691834.1"/>
    </source>
</evidence>
<feature type="region of interest" description="Disordered" evidence="2">
    <location>
        <begin position="667"/>
        <end position="695"/>
    </location>
</feature>
<proteinExistence type="predicted"/>
<dbReference type="Proteomes" id="UP000553776">
    <property type="component" value="Unassembled WGS sequence"/>
</dbReference>
<dbReference type="PANTHER" id="PTHR41259">
    <property type="entry name" value="DOUBLE-STRAND BREAK REPAIR RAD50 ATPASE, PUTATIVE-RELATED"/>
    <property type="match status" value="1"/>
</dbReference>